<proteinExistence type="predicted"/>
<accession>A0A0G1PAF6</accession>
<dbReference type="AlphaFoldDB" id="A0A0G1PAF6"/>
<dbReference type="InterPro" id="IPR016181">
    <property type="entry name" value="Acyl_CoA_acyltransferase"/>
</dbReference>
<dbReference type="Gene3D" id="3.40.630.30">
    <property type="match status" value="1"/>
</dbReference>
<comment type="caution">
    <text evidence="1">The sequence shown here is derived from an EMBL/GenBank/DDBJ whole genome shotgun (WGS) entry which is preliminary data.</text>
</comment>
<dbReference type="SUPFAM" id="SSF55729">
    <property type="entry name" value="Acyl-CoA N-acyltransferases (Nat)"/>
    <property type="match status" value="1"/>
</dbReference>
<evidence type="ECO:0000313" key="2">
    <source>
        <dbReference type="Proteomes" id="UP000034510"/>
    </source>
</evidence>
<sequence length="242" mass="28932">MIEYNVRRIGFNFKNILFSDPYDVPNCDQSQIISYKNMATDQVKLVSKTPIIRLNKPINNIYANFNKTTRNEINRSQSVKELLFEIDSKSYDDFYNLYLDFEKRKNRLSQIPKLNDLRNNSRLFIARYKGKCISAILCYDDQRMFRANIICSVRLQDDDKDLNKIISYSSRRLIYEICDFGIKNNYKFFDLGEICEDIYSDVYNITKFKLNFSNELVESIHYYKIYNPILKILALILNKKYF</sequence>
<name>A0A0G1PAF6_9BACT</name>
<protein>
    <recommendedName>
        <fullName evidence="3">BioF2-like acetyltransferase domain-containing protein</fullName>
    </recommendedName>
</protein>
<organism evidence="1 2">
    <name type="scientific">Candidatus Collierbacteria bacterium GW2011_GWE1_46_18</name>
    <dbReference type="NCBI Taxonomy" id="1618399"/>
    <lineage>
        <taxon>Bacteria</taxon>
        <taxon>Candidatus Collieribacteriota</taxon>
    </lineage>
</organism>
<reference evidence="1 2" key="1">
    <citation type="journal article" date="2015" name="Nature">
        <title>rRNA introns, odd ribosomes, and small enigmatic genomes across a large radiation of phyla.</title>
        <authorList>
            <person name="Brown C.T."/>
            <person name="Hug L.A."/>
            <person name="Thomas B.C."/>
            <person name="Sharon I."/>
            <person name="Castelle C.J."/>
            <person name="Singh A."/>
            <person name="Wilkins M.J."/>
            <person name="Williams K.H."/>
            <person name="Banfield J.F."/>
        </authorList>
    </citation>
    <scope>NUCLEOTIDE SEQUENCE [LARGE SCALE GENOMIC DNA]</scope>
</reference>
<gene>
    <name evidence="1" type="ORF">UX41_C0011G0006</name>
</gene>
<evidence type="ECO:0008006" key="3">
    <source>
        <dbReference type="Google" id="ProtNLM"/>
    </source>
</evidence>
<dbReference type="EMBL" id="LCMC01000011">
    <property type="protein sequence ID" value="KKU29834.1"/>
    <property type="molecule type" value="Genomic_DNA"/>
</dbReference>
<dbReference type="Proteomes" id="UP000034510">
    <property type="component" value="Unassembled WGS sequence"/>
</dbReference>
<evidence type="ECO:0000313" key="1">
    <source>
        <dbReference type="EMBL" id="KKU29834.1"/>
    </source>
</evidence>